<name>A0A1J1I707_9DIPT</name>
<organism evidence="1 2">
    <name type="scientific">Clunio marinus</name>
    <dbReference type="NCBI Taxonomy" id="568069"/>
    <lineage>
        <taxon>Eukaryota</taxon>
        <taxon>Metazoa</taxon>
        <taxon>Ecdysozoa</taxon>
        <taxon>Arthropoda</taxon>
        <taxon>Hexapoda</taxon>
        <taxon>Insecta</taxon>
        <taxon>Pterygota</taxon>
        <taxon>Neoptera</taxon>
        <taxon>Endopterygota</taxon>
        <taxon>Diptera</taxon>
        <taxon>Nematocera</taxon>
        <taxon>Chironomoidea</taxon>
        <taxon>Chironomidae</taxon>
        <taxon>Clunio</taxon>
    </lineage>
</organism>
<reference evidence="1 2" key="1">
    <citation type="submission" date="2015-04" db="EMBL/GenBank/DDBJ databases">
        <authorList>
            <person name="Syromyatnikov M.Y."/>
            <person name="Popov V.N."/>
        </authorList>
    </citation>
    <scope>NUCLEOTIDE SEQUENCE [LARGE SCALE GENOMIC DNA]</scope>
</reference>
<dbReference type="AlphaFoldDB" id="A0A1J1I707"/>
<keyword evidence="2" id="KW-1185">Reference proteome</keyword>
<dbReference type="Proteomes" id="UP000183832">
    <property type="component" value="Unassembled WGS sequence"/>
</dbReference>
<proteinExistence type="predicted"/>
<evidence type="ECO:0000313" key="2">
    <source>
        <dbReference type="Proteomes" id="UP000183832"/>
    </source>
</evidence>
<gene>
    <name evidence="1" type="ORF">CLUMA_CG009498</name>
</gene>
<evidence type="ECO:0000313" key="1">
    <source>
        <dbReference type="EMBL" id="CRK96061.1"/>
    </source>
</evidence>
<dbReference type="EMBL" id="CVRI01000043">
    <property type="protein sequence ID" value="CRK96061.1"/>
    <property type="molecule type" value="Genomic_DNA"/>
</dbReference>
<accession>A0A1J1I707</accession>
<protein>
    <submittedName>
        <fullName evidence="1">CLUMA_CG009498, isoform A</fullName>
    </submittedName>
</protein>
<sequence length="62" mass="7042">MTRKQRQFRATSLTPQLKHHLKTFTAAQIFEELSKIRGSSEVKTCISILLNVELCCCCLVTS</sequence>